<comment type="caution">
    <text evidence="2">The sequence shown here is derived from an EMBL/GenBank/DDBJ whole genome shotgun (WGS) entry which is preliminary data.</text>
</comment>
<organism evidence="2 3">
    <name type="scientific">Elysia crispata</name>
    <name type="common">lettuce slug</name>
    <dbReference type="NCBI Taxonomy" id="231223"/>
    <lineage>
        <taxon>Eukaryota</taxon>
        <taxon>Metazoa</taxon>
        <taxon>Spiralia</taxon>
        <taxon>Lophotrochozoa</taxon>
        <taxon>Mollusca</taxon>
        <taxon>Gastropoda</taxon>
        <taxon>Heterobranchia</taxon>
        <taxon>Euthyneura</taxon>
        <taxon>Panpulmonata</taxon>
        <taxon>Sacoglossa</taxon>
        <taxon>Placobranchoidea</taxon>
        <taxon>Plakobranchidae</taxon>
        <taxon>Elysia</taxon>
    </lineage>
</organism>
<feature type="region of interest" description="Disordered" evidence="1">
    <location>
        <begin position="77"/>
        <end position="106"/>
    </location>
</feature>
<dbReference type="Proteomes" id="UP001283361">
    <property type="component" value="Unassembled WGS sequence"/>
</dbReference>
<protein>
    <submittedName>
        <fullName evidence="2">Uncharacterized protein</fullName>
    </submittedName>
</protein>
<feature type="compositionally biased region" description="Basic and acidic residues" evidence="1">
    <location>
        <begin position="96"/>
        <end position="106"/>
    </location>
</feature>
<evidence type="ECO:0000256" key="1">
    <source>
        <dbReference type="SAM" id="MobiDB-lite"/>
    </source>
</evidence>
<name>A0AAE1AKQ7_9GAST</name>
<proteinExistence type="predicted"/>
<evidence type="ECO:0000313" key="2">
    <source>
        <dbReference type="EMBL" id="KAK3789443.1"/>
    </source>
</evidence>
<evidence type="ECO:0000313" key="3">
    <source>
        <dbReference type="Proteomes" id="UP001283361"/>
    </source>
</evidence>
<keyword evidence="3" id="KW-1185">Reference proteome</keyword>
<dbReference type="AlphaFoldDB" id="A0AAE1AKQ7"/>
<accession>A0AAE1AKQ7</accession>
<gene>
    <name evidence="2" type="ORF">RRG08_035138</name>
</gene>
<dbReference type="EMBL" id="JAWDGP010001675">
    <property type="protein sequence ID" value="KAK3789443.1"/>
    <property type="molecule type" value="Genomic_DNA"/>
</dbReference>
<reference evidence="2" key="1">
    <citation type="journal article" date="2023" name="G3 (Bethesda)">
        <title>A reference genome for the long-term kleptoplast-retaining sea slug Elysia crispata morphotype clarki.</title>
        <authorList>
            <person name="Eastman K.E."/>
            <person name="Pendleton A.L."/>
            <person name="Shaikh M.A."/>
            <person name="Suttiyut T."/>
            <person name="Ogas R."/>
            <person name="Tomko P."/>
            <person name="Gavelis G."/>
            <person name="Widhalm J.R."/>
            <person name="Wisecaver J.H."/>
        </authorList>
    </citation>
    <scope>NUCLEOTIDE SEQUENCE</scope>
    <source>
        <strain evidence="2">ECLA1</strain>
    </source>
</reference>
<sequence length="136" mass="15073">MQNLTKLCGWTISDHYTRELARIWSSSRHTCKLSQDRPGGIGFYTAGTRLVTPCGAISWFQPLRGVSITTAGLEIDNETLSRQKRQTGSTPPGEDTSLHGRQDSGPHSRFYQRQLLCGGSSGFSISDIHIYKSELI</sequence>